<dbReference type="InterPro" id="IPR002930">
    <property type="entry name" value="GCV_H"/>
</dbReference>
<dbReference type="InterPro" id="IPR017453">
    <property type="entry name" value="GCV_H_sub"/>
</dbReference>
<dbReference type="AlphaFoldDB" id="A0A382CJK3"/>
<organism evidence="4">
    <name type="scientific">marine metagenome</name>
    <dbReference type="NCBI Taxonomy" id="408172"/>
    <lineage>
        <taxon>unclassified sequences</taxon>
        <taxon>metagenomes</taxon>
        <taxon>ecological metagenomes</taxon>
    </lineage>
</organism>
<accession>A0A382CJK3</accession>
<evidence type="ECO:0000313" key="4">
    <source>
        <dbReference type="EMBL" id="SVB26306.1"/>
    </source>
</evidence>
<dbReference type="PROSITE" id="PS50968">
    <property type="entry name" value="BIOTINYL_LIPOYL"/>
    <property type="match status" value="1"/>
</dbReference>
<feature type="domain" description="Lipoyl-binding" evidence="3">
    <location>
        <begin position="16"/>
        <end position="98"/>
    </location>
</feature>
<dbReference type="InterPro" id="IPR033753">
    <property type="entry name" value="GCV_H/Fam206"/>
</dbReference>
<evidence type="ECO:0000259" key="3">
    <source>
        <dbReference type="PROSITE" id="PS50968"/>
    </source>
</evidence>
<dbReference type="GO" id="GO:0005737">
    <property type="term" value="C:cytoplasm"/>
    <property type="evidence" value="ECO:0007669"/>
    <property type="project" value="TreeGrafter"/>
</dbReference>
<dbReference type="PANTHER" id="PTHR11715">
    <property type="entry name" value="GLYCINE CLEAVAGE SYSTEM H PROTEIN"/>
    <property type="match status" value="1"/>
</dbReference>
<dbReference type="Pfam" id="PF01597">
    <property type="entry name" value="GCV_H"/>
    <property type="match status" value="1"/>
</dbReference>
<reference evidence="4" key="1">
    <citation type="submission" date="2018-05" db="EMBL/GenBank/DDBJ databases">
        <authorList>
            <person name="Lanie J.A."/>
            <person name="Ng W.-L."/>
            <person name="Kazmierczak K.M."/>
            <person name="Andrzejewski T.M."/>
            <person name="Davidsen T.M."/>
            <person name="Wayne K.J."/>
            <person name="Tettelin H."/>
            <person name="Glass J.I."/>
            <person name="Rusch D."/>
            <person name="Podicherti R."/>
            <person name="Tsui H.-C.T."/>
            <person name="Winkler M.E."/>
        </authorList>
    </citation>
    <scope>NUCLEOTIDE SEQUENCE</scope>
</reference>
<dbReference type="NCBIfam" id="NF002270">
    <property type="entry name" value="PRK01202.1"/>
    <property type="match status" value="1"/>
</dbReference>
<dbReference type="NCBIfam" id="TIGR00527">
    <property type="entry name" value="gcvH"/>
    <property type="match status" value="1"/>
</dbReference>
<sequence length="122" mass="13599">MYTKEHEWISIEKDKIAVIGITDYAQKQLGDIVFVELPEIGKDCSLGDEIAVVESVKAASEVYSGVSGKVIAVNESIINKPQIINNDPENEGWFVKIEINNLEDMNKLMSLSEYQSFSSSLE</sequence>
<dbReference type="HAMAP" id="MF_00272">
    <property type="entry name" value="GcvH"/>
    <property type="match status" value="1"/>
</dbReference>
<protein>
    <recommendedName>
        <fullName evidence="3">Lipoyl-binding domain-containing protein</fullName>
    </recommendedName>
</protein>
<dbReference type="EMBL" id="UINC01034841">
    <property type="protein sequence ID" value="SVB26306.1"/>
    <property type="molecule type" value="Genomic_DNA"/>
</dbReference>
<dbReference type="SUPFAM" id="SSF51230">
    <property type="entry name" value="Single hybrid motif"/>
    <property type="match status" value="1"/>
</dbReference>
<evidence type="ECO:0000256" key="2">
    <source>
        <dbReference type="ARBA" id="ARBA00022823"/>
    </source>
</evidence>
<dbReference type="InterPro" id="IPR000089">
    <property type="entry name" value="Biotin_lipoyl"/>
</dbReference>
<evidence type="ECO:0000256" key="1">
    <source>
        <dbReference type="ARBA" id="ARBA00009249"/>
    </source>
</evidence>
<keyword evidence="2" id="KW-0450">Lipoyl</keyword>
<gene>
    <name evidence="4" type="ORF">METZ01_LOCUS179160</name>
</gene>
<dbReference type="CDD" id="cd06848">
    <property type="entry name" value="GCS_H"/>
    <property type="match status" value="1"/>
</dbReference>
<name>A0A382CJK3_9ZZZZ</name>
<dbReference type="InterPro" id="IPR011053">
    <property type="entry name" value="Single_hybrid_motif"/>
</dbReference>
<proteinExistence type="inferred from homology"/>
<dbReference type="GO" id="GO:0009249">
    <property type="term" value="P:protein lipoylation"/>
    <property type="evidence" value="ECO:0007669"/>
    <property type="project" value="TreeGrafter"/>
</dbReference>
<dbReference type="Gene3D" id="2.40.50.100">
    <property type="match status" value="1"/>
</dbReference>
<dbReference type="PANTHER" id="PTHR11715:SF3">
    <property type="entry name" value="GLYCINE CLEAVAGE SYSTEM H PROTEIN-RELATED"/>
    <property type="match status" value="1"/>
</dbReference>
<dbReference type="GO" id="GO:0005960">
    <property type="term" value="C:glycine cleavage complex"/>
    <property type="evidence" value="ECO:0007669"/>
    <property type="project" value="InterPro"/>
</dbReference>
<dbReference type="GO" id="GO:0019464">
    <property type="term" value="P:glycine decarboxylation via glycine cleavage system"/>
    <property type="evidence" value="ECO:0007669"/>
    <property type="project" value="InterPro"/>
</dbReference>
<comment type="similarity">
    <text evidence="1">Belongs to the GcvH family.</text>
</comment>